<dbReference type="HAMAP" id="MF_00462">
    <property type="entry name" value="RsxD_RnfD"/>
    <property type="match status" value="1"/>
</dbReference>
<evidence type="ECO:0000256" key="7">
    <source>
        <dbReference type="ARBA" id="ARBA00022982"/>
    </source>
</evidence>
<dbReference type="EC" id="7.-.-.-" evidence="10"/>
<proteinExistence type="inferred from homology"/>
<comment type="function">
    <text evidence="10">Part of a membrane-bound complex that couples electron transfer with translocation of ions across the membrane.</text>
</comment>
<dbReference type="GO" id="GO:0022900">
    <property type="term" value="P:electron transport chain"/>
    <property type="evidence" value="ECO:0007669"/>
    <property type="project" value="UniProtKB-UniRule"/>
</dbReference>
<evidence type="ECO:0000313" key="12">
    <source>
        <dbReference type="Proteomes" id="UP000294325"/>
    </source>
</evidence>
<organism evidence="11 12">
    <name type="scientific">Nitrosococcus wardiae</name>
    <dbReference type="NCBI Taxonomy" id="1814290"/>
    <lineage>
        <taxon>Bacteria</taxon>
        <taxon>Pseudomonadati</taxon>
        <taxon>Pseudomonadota</taxon>
        <taxon>Gammaproteobacteria</taxon>
        <taxon>Chromatiales</taxon>
        <taxon>Chromatiaceae</taxon>
        <taxon>Nitrosococcus</taxon>
    </lineage>
</organism>
<dbReference type="NCBIfam" id="NF002011">
    <property type="entry name" value="PRK00816.1"/>
    <property type="match status" value="1"/>
</dbReference>
<dbReference type="GO" id="GO:0055085">
    <property type="term" value="P:transmembrane transport"/>
    <property type="evidence" value="ECO:0007669"/>
    <property type="project" value="InterPro"/>
</dbReference>
<name>A0A4P7C281_9GAMM</name>
<dbReference type="EMBL" id="CP038033">
    <property type="protein sequence ID" value="QBQ54992.1"/>
    <property type="molecule type" value="Genomic_DNA"/>
</dbReference>
<dbReference type="PANTHER" id="PTHR30578">
    <property type="entry name" value="ELECTRON TRANSPORT COMPLEX PROTEIN RNFD"/>
    <property type="match status" value="1"/>
</dbReference>
<keyword evidence="7 10" id="KW-0249">Electron transport</keyword>
<dbReference type="KEGG" id="nwr:E3U44_11060"/>
<gene>
    <name evidence="11" type="primary">rsxD</name>
    <name evidence="10" type="synonym">rnfD</name>
    <name evidence="11" type="ORF">E3U44_11060</name>
</gene>
<evidence type="ECO:0000313" key="11">
    <source>
        <dbReference type="EMBL" id="QBQ54992.1"/>
    </source>
</evidence>
<comment type="subunit">
    <text evidence="10">The complex is composed of six subunits: RnfA, RnfB, RnfC, RnfD, RnfE and RnfG.</text>
</comment>
<feature type="modified residue" description="FMN phosphoryl threonine" evidence="10">
    <location>
        <position position="180"/>
    </location>
</feature>
<feature type="transmembrane region" description="Helical" evidence="10">
    <location>
        <begin position="260"/>
        <end position="280"/>
    </location>
</feature>
<sequence length="345" mass="37501">MPFQFFSSPHLHQGKGISQLMFQVIYALVPAIALYVGYFGYGVLINIALAVIAALATEALMLITRQQPLTPFLTDGSAVVTAVLLALCLPPLNSWWVPVVGTAFALIFAKHLYGGLGYNPFNPAMVGYVLLLISFPKEMTTWLPVQELAAQPLSLKESLTWVFTGTSVQGIAIDALSGATPLDYTKTQLGLGQPMAEIRTHPLFGTLGGKGWEWINMGFLLGGLWLLYKRVISWHIPFAMVGSLLTLALLFQWLDPTTHPSALLHFVSGGTLLGAFFIATDPVTAAATPRGRLLYGVGIGCLTYIIRTWGGYPDGVAFAVLLMNMAVPLIDYYTPPRVFGQNRRP</sequence>
<keyword evidence="8 10" id="KW-1133">Transmembrane helix</keyword>
<feature type="transmembrane region" description="Helical" evidence="10">
    <location>
        <begin position="70"/>
        <end position="89"/>
    </location>
</feature>
<dbReference type="PANTHER" id="PTHR30578:SF0">
    <property type="entry name" value="ION-TRANSLOCATING OXIDOREDUCTASE COMPLEX SUBUNIT D"/>
    <property type="match status" value="1"/>
</dbReference>
<dbReference type="InterPro" id="IPR011303">
    <property type="entry name" value="RnfD_bac"/>
</dbReference>
<dbReference type="NCBIfam" id="TIGR01946">
    <property type="entry name" value="rnfD"/>
    <property type="match status" value="1"/>
</dbReference>
<keyword evidence="4 10" id="KW-0288">FMN</keyword>
<dbReference type="RefSeq" id="WP_134358250.1">
    <property type="nucleotide sequence ID" value="NZ_CP038033.1"/>
</dbReference>
<feature type="transmembrane region" description="Helical" evidence="10">
    <location>
        <begin position="211"/>
        <end position="228"/>
    </location>
</feature>
<dbReference type="Pfam" id="PF03116">
    <property type="entry name" value="NQR2_RnfD_RnfE"/>
    <property type="match status" value="1"/>
</dbReference>
<comment type="similarity">
    <text evidence="10">Belongs to the NqrB/RnfD family.</text>
</comment>
<keyword evidence="12" id="KW-1185">Reference proteome</keyword>
<accession>A0A4P7C281</accession>
<keyword evidence="6 10" id="KW-1278">Translocase</keyword>
<feature type="transmembrane region" description="Helical" evidence="10">
    <location>
        <begin position="44"/>
        <end position="63"/>
    </location>
</feature>
<evidence type="ECO:0000256" key="5">
    <source>
        <dbReference type="ARBA" id="ARBA00022692"/>
    </source>
</evidence>
<dbReference type="AlphaFoldDB" id="A0A4P7C281"/>
<evidence type="ECO:0000256" key="10">
    <source>
        <dbReference type="HAMAP-Rule" id="MF_00462"/>
    </source>
</evidence>
<protein>
    <recommendedName>
        <fullName evidence="10">Ion-translocating oxidoreductase complex subunit D</fullName>
        <ecNumber evidence="10">7.-.-.-</ecNumber>
    </recommendedName>
    <alternativeName>
        <fullName evidence="10">Rnf electron transport complex subunit D</fullName>
    </alternativeName>
</protein>
<keyword evidence="1 10" id="KW-0813">Transport</keyword>
<evidence type="ECO:0000256" key="9">
    <source>
        <dbReference type="ARBA" id="ARBA00023136"/>
    </source>
</evidence>
<keyword evidence="3 10" id="KW-0285">Flavoprotein</keyword>
<feature type="transmembrane region" description="Helical" evidence="10">
    <location>
        <begin position="235"/>
        <end position="254"/>
    </location>
</feature>
<keyword evidence="10" id="KW-0997">Cell inner membrane</keyword>
<feature type="transmembrane region" description="Helical" evidence="10">
    <location>
        <begin position="292"/>
        <end position="310"/>
    </location>
</feature>
<keyword evidence="2 10" id="KW-0597">Phosphoprotein</keyword>
<evidence type="ECO:0000256" key="2">
    <source>
        <dbReference type="ARBA" id="ARBA00022553"/>
    </source>
</evidence>
<keyword evidence="10" id="KW-1003">Cell membrane</keyword>
<comment type="cofactor">
    <cofactor evidence="10">
        <name>FMN</name>
        <dbReference type="ChEBI" id="CHEBI:58210"/>
    </cofactor>
</comment>
<reference evidence="11 12" key="1">
    <citation type="submission" date="2019-03" db="EMBL/GenBank/DDBJ databases">
        <title>The genome sequence of Nitrosococcus wardiae strain D1FHST reveals the archetypal metabolic capacity of ammonia-oxidizing Gammaproteobacteria.</title>
        <authorList>
            <person name="Wang L."/>
            <person name="Lim C.K."/>
            <person name="Hanson T.E."/>
            <person name="Dang H."/>
            <person name="Klotz M.G."/>
        </authorList>
    </citation>
    <scope>NUCLEOTIDE SEQUENCE [LARGE SCALE GENOMIC DNA]</scope>
    <source>
        <strain evidence="11 12">D1FHS</strain>
    </source>
</reference>
<evidence type="ECO:0000256" key="8">
    <source>
        <dbReference type="ARBA" id="ARBA00022989"/>
    </source>
</evidence>
<dbReference type="InterPro" id="IPR004338">
    <property type="entry name" value="NqrB/RnfD"/>
</dbReference>
<dbReference type="OrthoDB" id="9776359at2"/>
<evidence type="ECO:0000256" key="3">
    <source>
        <dbReference type="ARBA" id="ARBA00022630"/>
    </source>
</evidence>
<evidence type="ECO:0000256" key="1">
    <source>
        <dbReference type="ARBA" id="ARBA00022448"/>
    </source>
</evidence>
<feature type="transmembrane region" description="Helical" evidence="10">
    <location>
        <begin position="316"/>
        <end position="334"/>
    </location>
</feature>
<keyword evidence="9 10" id="KW-0472">Membrane</keyword>
<keyword evidence="5 10" id="KW-0812">Transmembrane</keyword>
<feature type="transmembrane region" description="Helical" evidence="10">
    <location>
        <begin position="20"/>
        <end position="38"/>
    </location>
</feature>
<evidence type="ECO:0000256" key="4">
    <source>
        <dbReference type="ARBA" id="ARBA00022643"/>
    </source>
</evidence>
<dbReference type="GO" id="GO:0005886">
    <property type="term" value="C:plasma membrane"/>
    <property type="evidence" value="ECO:0007669"/>
    <property type="project" value="UniProtKB-SubCell"/>
</dbReference>
<evidence type="ECO:0000256" key="6">
    <source>
        <dbReference type="ARBA" id="ARBA00022967"/>
    </source>
</evidence>
<dbReference type="Proteomes" id="UP000294325">
    <property type="component" value="Chromosome"/>
</dbReference>
<comment type="subcellular location">
    <subcellularLocation>
        <location evidence="10">Cell inner membrane</location>
        <topology evidence="10">Multi-pass membrane protein</topology>
    </subcellularLocation>
</comment>